<organism evidence="1 2">
    <name type="scientific">Vespula germanica</name>
    <name type="common">German yellow jacket</name>
    <name type="synonym">Paravespula germanica</name>
    <dbReference type="NCBI Taxonomy" id="30212"/>
    <lineage>
        <taxon>Eukaryota</taxon>
        <taxon>Metazoa</taxon>
        <taxon>Ecdysozoa</taxon>
        <taxon>Arthropoda</taxon>
        <taxon>Hexapoda</taxon>
        <taxon>Insecta</taxon>
        <taxon>Pterygota</taxon>
        <taxon>Neoptera</taxon>
        <taxon>Endopterygota</taxon>
        <taxon>Hymenoptera</taxon>
        <taxon>Apocrita</taxon>
        <taxon>Aculeata</taxon>
        <taxon>Vespoidea</taxon>
        <taxon>Vespidae</taxon>
        <taxon>Vespinae</taxon>
        <taxon>Vespula</taxon>
    </lineage>
</organism>
<evidence type="ECO:0000313" key="2">
    <source>
        <dbReference type="Proteomes" id="UP000617340"/>
    </source>
</evidence>
<evidence type="ECO:0000313" key="1">
    <source>
        <dbReference type="EMBL" id="KAF7391429.1"/>
    </source>
</evidence>
<gene>
    <name evidence="1" type="ORF">HZH68_010972</name>
</gene>
<reference evidence="1" key="1">
    <citation type="journal article" date="2020" name="G3 (Bethesda)">
        <title>High-Quality Assemblies for Three Invasive Social Wasps from the &lt;i&gt;Vespula&lt;/i&gt; Genus.</title>
        <authorList>
            <person name="Harrop T.W.R."/>
            <person name="Guhlin J."/>
            <person name="McLaughlin G.M."/>
            <person name="Permina E."/>
            <person name="Stockwell P."/>
            <person name="Gilligan J."/>
            <person name="Le Lec M.F."/>
            <person name="Gruber M.A.M."/>
            <person name="Quinn O."/>
            <person name="Lovegrove M."/>
            <person name="Duncan E.J."/>
            <person name="Remnant E.J."/>
            <person name="Van Eeckhoven J."/>
            <person name="Graham B."/>
            <person name="Knapp R.A."/>
            <person name="Langford K.W."/>
            <person name="Kronenberg Z."/>
            <person name="Press M.O."/>
            <person name="Eacker S.M."/>
            <person name="Wilson-Rankin E.E."/>
            <person name="Purcell J."/>
            <person name="Lester P.J."/>
            <person name="Dearden P.K."/>
        </authorList>
    </citation>
    <scope>NUCLEOTIDE SEQUENCE</scope>
    <source>
        <strain evidence="1">Linc-1</strain>
    </source>
</reference>
<accession>A0A834N1D1</accession>
<comment type="caution">
    <text evidence="1">The sequence shown here is derived from an EMBL/GenBank/DDBJ whole genome shotgun (WGS) entry which is preliminary data.</text>
</comment>
<dbReference type="Proteomes" id="UP000617340">
    <property type="component" value="Unassembled WGS sequence"/>
</dbReference>
<dbReference type="AlphaFoldDB" id="A0A834N1D1"/>
<keyword evidence="2" id="KW-1185">Reference proteome</keyword>
<name>A0A834N1D1_VESGE</name>
<dbReference type="EMBL" id="JACSDZ010000011">
    <property type="protein sequence ID" value="KAF7391429.1"/>
    <property type="molecule type" value="Genomic_DNA"/>
</dbReference>
<protein>
    <submittedName>
        <fullName evidence="1">Uncharacterized protein</fullName>
    </submittedName>
</protein>
<proteinExistence type="predicted"/>
<sequence length="162" mass="19515">MLILQLPQRIFQGDVIKPMIRNFIYTANIEEDTMQFVGEERKKRQKKKKERKKKKRNLVSFFLFRSFFFRSLYFYESITFIPANRKFKVNGAIARKYESSRTRRVTYLNCSAIVTHIYARIHIDTERERERHTYSYTDAREPRIVSGTTDHLIKVDRDASSM</sequence>